<feature type="region of interest" description="Disordered" evidence="1">
    <location>
        <begin position="59"/>
        <end position="78"/>
    </location>
</feature>
<dbReference type="InterPro" id="IPR011993">
    <property type="entry name" value="PH-like_dom_sf"/>
</dbReference>
<feature type="compositionally biased region" description="Basic and acidic residues" evidence="1">
    <location>
        <begin position="481"/>
        <end position="497"/>
    </location>
</feature>
<feature type="compositionally biased region" description="Polar residues" evidence="1">
    <location>
        <begin position="454"/>
        <end position="475"/>
    </location>
</feature>
<feature type="region of interest" description="Disordered" evidence="1">
    <location>
        <begin position="923"/>
        <end position="1004"/>
    </location>
</feature>
<feature type="compositionally biased region" description="Polar residues" evidence="1">
    <location>
        <begin position="232"/>
        <end position="247"/>
    </location>
</feature>
<dbReference type="EMBL" id="KZ819193">
    <property type="protein sequence ID" value="PWZ00257.1"/>
    <property type="molecule type" value="Genomic_DNA"/>
</dbReference>
<feature type="compositionally biased region" description="Acidic residues" evidence="1">
    <location>
        <begin position="215"/>
        <end position="228"/>
    </location>
</feature>
<feature type="region of interest" description="Disordered" evidence="1">
    <location>
        <begin position="345"/>
        <end position="518"/>
    </location>
</feature>
<dbReference type="PROSITE" id="PS50003">
    <property type="entry name" value="PH_DOMAIN"/>
    <property type="match status" value="1"/>
</dbReference>
<dbReference type="InParanoid" id="A0A317XPS6"/>
<dbReference type="InterPro" id="IPR001849">
    <property type="entry name" value="PH_domain"/>
</dbReference>
<feature type="compositionally biased region" description="Polar residues" evidence="1">
    <location>
        <begin position="985"/>
        <end position="997"/>
    </location>
</feature>
<feature type="compositionally biased region" description="Low complexity" evidence="1">
    <location>
        <begin position="501"/>
        <end position="517"/>
    </location>
</feature>
<feature type="compositionally biased region" description="Polar residues" evidence="1">
    <location>
        <begin position="276"/>
        <end position="295"/>
    </location>
</feature>
<feature type="domain" description="PH" evidence="2">
    <location>
        <begin position="737"/>
        <end position="911"/>
    </location>
</feature>
<feature type="region of interest" description="Disordered" evidence="1">
    <location>
        <begin position="633"/>
        <end position="662"/>
    </location>
</feature>
<dbReference type="PANTHER" id="PTHR37283:SF1">
    <property type="entry name" value="PH DOMAIN-CONTAINING PROTEIN YHR131C"/>
    <property type="match status" value="1"/>
</dbReference>
<evidence type="ECO:0000313" key="4">
    <source>
        <dbReference type="Proteomes" id="UP000246740"/>
    </source>
</evidence>
<evidence type="ECO:0000256" key="1">
    <source>
        <dbReference type="SAM" id="MobiDB-lite"/>
    </source>
</evidence>
<feature type="compositionally biased region" description="Polar residues" evidence="1">
    <location>
        <begin position="111"/>
        <end position="125"/>
    </location>
</feature>
<dbReference type="STRING" id="1882483.A0A317XPS6"/>
<name>A0A317XPS6_9BASI</name>
<proteinExistence type="predicted"/>
<feature type="compositionally biased region" description="Polar residues" evidence="1">
    <location>
        <begin position="435"/>
        <end position="444"/>
    </location>
</feature>
<dbReference type="PANTHER" id="PTHR37283">
    <property type="entry name" value="PH DOMAIN-CONTAINING PROTEIN YHR131C"/>
    <property type="match status" value="1"/>
</dbReference>
<dbReference type="Gene3D" id="2.30.29.30">
    <property type="entry name" value="Pleckstrin-homology domain (PH domain)/Phosphotyrosine-binding domain (PTB)"/>
    <property type="match status" value="1"/>
</dbReference>
<keyword evidence="4" id="KW-1185">Reference proteome</keyword>
<feature type="region of interest" description="Disordered" evidence="1">
    <location>
        <begin position="1"/>
        <end position="22"/>
    </location>
</feature>
<feature type="region of interest" description="Disordered" evidence="1">
    <location>
        <begin position="32"/>
        <end position="51"/>
    </location>
</feature>
<feature type="compositionally biased region" description="Polar residues" evidence="1">
    <location>
        <begin position="68"/>
        <end position="78"/>
    </location>
</feature>
<dbReference type="Proteomes" id="UP000246740">
    <property type="component" value="Unassembled WGS sequence"/>
</dbReference>
<feature type="compositionally biased region" description="Basic and acidic residues" evidence="1">
    <location>
        <begin position="948"/>
        <end position="961"/>
    </location>
</feature>
<dbReference type="InterPro" id="IPR041681">
    <property type="entry name" value="PH_9"/>
</dbReference>
<gene>
    <name evidence="3" type="ORF">BCV70DRAFT_107489</name>
</gene>
<feature type="compositionally biased region" description="Low complexity" evidence="1">
    <location>
        <begin position="130"/>
        <end position="142"/>
    </location>
</feature>
<feature type="region of interest" description="Disordered" evidence="1">
    <location>
        <begin position="111"/>
        <end position="298"/>
    </location>
</feature>
<sequence length="1026" mass="107711">MDPLNRPGWQFGAPSGQPGEIPWAQQLKPKAVSDIASSTVPPRRPSLGIDEEQNVIEAVDESAGPPTASATTSQPNAQVNLLPNGALNVQSTGVESTHTFQHLANGNDRIMTTRTNVDPSLSSGDTIPVRHSSSSRSNRALSQLPRLNSMRAIGGTRPANGVVDATSARTRDGSNGSGHSAEGVLPEDTSEEDQEMSDEEEAEGGDTTDYHDAETETDDDVESDDDGDTSSPTASRQLDSTPMSFSGSAGGLNRANRPTPSLVLPPAPTFVPKAAASSTLTGDAAGTSVSASSPDVTPAAEQDFHQVVGRGSWTNFNATGLTPFETPTPSISNGAGAAAAAAFGLSGRTPRARQEQSESSYFAARPGTGGSRPLTSGSMTGEAPPPSPSIISRSRAPSSASMRNLRTPGTAGSGPVPNRSMPSPATALPPINLARQISSVSGVSRNGYERSKSPARNISVSRPSTSGTLTPQQAGGSADRTASRDGSMERPASERNHALRPASASTSTVPSPTTAKAGVNSSHVAARLSGVLHAAAGSSASCASSARPNFYAQKSVSLVDLLGPASRRLDLNGEANAASASAAQFASAQSVTSSEVATSTDQANAATTTPGTVAGSSDAAAAAAATTADGASVATVTQHKGEPTITKPTSGLPQPSDRVPSYHKKDQLAPIATGLAAAAGLPSPGPLTAGLSRRRSMFEMRAEPPPYSIIHNRPEGPQVILPREEEGKEKLPEYCCGVHIEGYLPRKMEFAAPGVQAKDRSWKRQYFVLHGTSLRVYKNDLSVEKYASSGMWGEMKGAHVHFEPLNEDGSNGGSSLGLGQVAREAISHTPLGGRNSYTDSSKYKDGATSFDGKNGLLRNYTLQGAESGLAADYLKRRHVVRVRAEGEQFLLQTRSDRHVVDWIEALQAATNVSMDLEKRQMPKFITLPRRRRRRRRNADGTTTTAEEQETRDIQEAQRRSIAEQGGSTNGNGRRSSTATYATPRHSISMSARPSMSIENDMDPSAAFEQMLREDQEEIRRRSAADI</sequence>
<accession>A0A317XPS6</accession>
<dbReference type="SUPFAM" id="SSF50729">
    <property type="entry name" value="PH domain-like"/>
    <property type="match status" value="1"/>
</dbReference>
<evidence type="ECO:0000313" key="3">
    <source>
        <dbReference type="EMBL" id="PWZ00257.1"/>
    </source>
</evidence>
<dbReference type="OrthoDB" id="5865767at2759"/>
<organism evidence="3 4">
    <name type="scientific">Testicularia cyperi</name>
    <dbReference type="NCBI Taxonomy" id="1882483"/>
    <lineage>
        <taxon>Eukaryota</taxon>
        <taxon>Fungi</taxon>
        <taxon>Dikarya</taxon>
        <taxon>Basidiomycota</taxon>
        <taxon>Ustilaginomycotina</taxon>
        <taxon>Ustilaginomycetes</taxon>
        <taxon>Ustilaginales</taxon>
        <taxon>Anthracoideaceae</taxon>
        <taxon>Testicularia</taxon>
    </lineage>
</organism>
<protein>
    <recommendedName>
        <fullName evidence="2">PH domain-containing protein</fullName>
    </recommendedName>
</protein>
<dbReference type="Pfam" id="PF15410">
    <property type="entry name" value="PH_9"/>
    <property type="match status" value="1"/>
</dbReference>
<feature type="compositionally biased region" description="Acidic residues" evidence="1">
    <location>
        <begin position="188"/>
        <end position="206"/>
    </location>
</feature>
<dbReference type="AlphaFoldDB" id="A0A317XPS6"/>
<reference evidence="3 4" key="1">
    <citation type="journal article" date="2018" name="Mol. Biol. Evol.">
        <title>Broad Genomic Sampling Reveals a Smut Pathogenic Ancestry of the Fungal Clade Ustilaginomycotina.</title>
        <authorList>
            <person name="Kijpornyongpan T."/>
            <person name="Mondo S.J."/>
            <person name="Barry K."/>
            <person name="Sandor L."/>
            <person name="Lee J."/>
            <person name="Lipzen A."/>
            <person name="Pangilinan J."/>
            <person name="LaButti K."/>
            <person name="Hainaut M."/>
            <person name="Henrissat B."/>
            <person name="Grigoriev I.V."/>
            <person name="Spatafora J.W."/>
            <person name="Aime M.C."/>
        </authorList>
    </citation>
    <scope>NUCLEOTIDE SEQUENCE [LARGE SCALE GENOMIC DNA]</scope>
    <source>
        <strain evidence="3 4">MCA 3645</strain>
    </source>
</reference>
<feature type="compositionally biased region" description="Low complexity" evidence="1">
    <location>
        <begin position="389"/>
        <end position="401"/>
    </location>
</feature>
<evidence type="ECO:0000259" key="2">
    <source>
        <dbReference type="PROSITE" id="PS50003"/>
    </source>
</evidence>
<dbReference type="SMART" id="SM00233">
    <property type="entry name" value="PH"/>
    <property type="match status" value="1"/>
</dbReference>